<feature type="compositionally biased region" description="Low complexity" evidence="1">
    <location>
        <begin position="35"/>
        <end position="49"/>
    </location>
</feature>
<dbReference type="InterPro" id="IPR036280">
    <property type="entry name" value="Multihaem_cyt_sf"/>
</dbReference>
<feature type="signal peptide" evidence="2">
    <location>
        <begin position="1"/>
        <end position="23"/>
    </location>
</feature>
<dbReference type="PROSITE" id="PS51257">
    <property type="entry name" value="PROKAR_LIPOPROTEIN"/>
    <property type="match status" value="1"/>
</dbReference>
<evidence type="ECO:0000256" key="2">
    <source>
        <dbReference type="SAM" id="SignalP"/>
    </source>
</evidence>
<keyword evidence="4" id="KW-1185">Reference proteome</keyword>
<evidence type="ECO:0000313" key="3">
    <source>
        <dbReference type="EMBL" id="SMY34751.1"/>
    </source>
</evidence>
<evidence type="ECO:0008006" key="5">
    <source>
        <dbReference type="Google" id="ProtNLM"/>
    </source>
</evidence>
<evidence type="ECO:0000313" key="4">
    <source>
        <dbReference type="Proteomes" id="UP000195719"/>
    </source>
</evidence>
<dbReference type="SUPFAM" id="SSF48695">
    <property type="entry name" value="Multiheme cytochromes"/>
    <property type="match status" value="1"/>
</dbReference>
<protein>
    <recommendedName>
        <fullName evidence="5">Cytochrome c domain-containing protein</fullName>
    </recommendedName>
</protein>
<accession>A0A1Y6MHU4</accession>
<name>A0A1Y6MHU4_9GAMM</name>
<proteinExistence type="predicted"/>
<dbReference type="EMBL" id="FYAJ01000002">
    <property type="protein sequence ID" value="SMY34751.1"/>
    <property type="molecule type" value="Genomic_DNA"/>
</dbReference>
<dbReference type="AlphaFoldDB" id="A0A1Y6MHU4"/>
<organism evidence="3 4">
    <name type="scientific">Photobacterium andalusiense</name>
    <dbReference type="NCBI Taxonomy" id="2204296"/>
    <lineage>
        <taxon>Bacteria</taxon>
        <taxon>Pseudomonadati</taxon>
        <taxon>Pseudomonadota</taxon>
        <taxon>Gammaproteobacteria</taxon>
        <taxon>Vibrionales</taxon>
        <taxon>Vibrionaceae</taxon>
        <taxon>Photobacterium</taxon>
    </lineage>
</organism>
<dbReference type="Proteomes" id="UP000195719">
    <property type="component" value="Unassembled WGS sequence"/>
</dbReference>
<feature type="region of interest" description="Disordered" evidence="1">
    <location>
        <begin position="25"/>
        <end position="49"/>
    </location>
</feature>
<gene>
    <name evidence="3" type="ORF">PAND9192_01483</name>
</gene>
<feature type="chain" id="PRO_5012328446" description="Cytochrome c domain-containing protein" evidence="2">
    <location>
        <begin position="24"/>
        <end position="428"/>
    </location>
</feature>
<sequence>MKINYLMIVISSVLFLGCGGDSADDTKEIPDDVTSEQPQLEQPQLEQTPESQLDLKMKISDISDGYYGLLYDAGGNELKIDKHQVLLMQKVFMDELNPHLSDDQQKNFIELANNFADTKKPTEIENVLFNNVLIDAMLSKTKPQLQDKYFPSFRLFRHHTHRLFPISRLTDYQWIIDLLSQRSLLDHFILIPPQETDDYIDTCRENNVPIPPDWGSTLWKYQGVAAVDFLDNDKTEVWAYESSTVQGACIALPRWDIRPDEGINEISLLGIICQSKTTGKACFWDNLSKETGLRIKGGEDLTFKISDIKNGDSLGENCTQCHRGKNVFLIHPGTNLDISADYDIDPNIRYQPVSTQASWSNPAAYTELGGGACASCHEIGALSGGYCNILRNGANTTMPNTTSPANWNGSHAFYGDHIQQMIDAGCPE</sequence>
<reference evidence="4" key="1">
    <citation type="submission" date="2017-06" db="EMBL/GenBank/DDBJ databases">
        <authorList>
            <person name="Rodrigo-Torres L."/>
            <person name="Arahal R.D."/>
            <person name="Lucena T."/>
        </authorList>
    </citation>
    <scope>NUCLEOTIDE SEQUENCE [LARGE SCALE GENOMIC DNA]</scope>
    <source>
        <strain evidence="4">CECT 9192</strain>
    </source>
</reference>
<keyword evidence="2" id="KW-0732">Signal</keyword>
<evidence type="ECO:0000256" key="1">
    <source>
        <dbReference type="SAM" id="MobiDB-lite"/>
    </source>
</evidence>